<sequence length="187" mass="20879">MSLLLLILTPIAKAEDSSPSPARNAVLTQKAEKEAVKNTRLQISDDKKASREAQLDEKKANIVTQANSFLERTNKIISRLDNIWAKTQTRITKLKDKGVDLTSLDEKIPEVAVKKETAQNAVLKAQNLLTDFESTSSPKSLVQEFRTSYTNVKTAVKDYHQTIVVVIRDLQNLTSTKKATMTPEVKL</sequence>
<evidence type="ECO:0000313" key="1">
    <source>
        <dbReference type="EMBL" id="OGG21962.1"/>
    </source>
</evidence>
<dbReference type="AlphaFoldDB" id="A0A1F6AC05"/>
<gene>
    <name evidence="1" type="ORF">A3D03_02125</name>
</gene>
<name>A0A1F6AC05_9BACT</name>
<accession>A0A1F6AC05</accession>
<comment type="caution">
    <text evidence="1">The sequence shown here is derived from an EMBL/GenBank/DDBJ whole genome shotgun (WGS) entry which is preliminary data.</text>
</comment>
<proteinExistence type="predicted"/>
<evidence type="ECO:0000313" key="2">
    <source>
        <dbReference type="Proteomes" id="UP000177092"/>
    </source>
</evidence>
<dbReference type="Proteomes" id="UP000177092">
    <property type="component" value="Unassembled WGS sequence"/>
</dbReference>
<dbReference type="EMBL" id="MFJN01000012">
    <property type="protein sequence ID" value="OGG21962.1"/>
    <property type="molecule type" value="Genomic_DNA"/>
</dbReference>
<protein>
    <submittedName>
        <fullName evidence="1">Uncharacterized protein</fullName>
    </submittedName>
</protein>
<organism evidence="1 2">
    <name type="scientific">Candidatus Gottesmanbacteria bacterium RIFCSPHIGHO2_02_FULL_40_13</name>
    <dbReference type="NCBI Taxonomy" id="1798384"/>
    <lineage>
        <taxon>Bacteria</taxon>
        <taxon>Candidatus Gottesmaniibacteriota</taxon>
    </lineage>
</organism>
<reference evidence="1 2" key="1">
    <citation type="journal article" date="2016" name="Nat. Commun.">
        <title>Thousands of microbial genomes shed light on interconnected biogeochemical processes in an aquifer system.</title>
        <authorList>
            <person name="Anantharaman K."/>
            <person name="Brown C.T."/>
            <person name="Hug L.A."/>
            <person name="Sharon I."/>
            <person name="Castelle C.J."/>
            <person name="Probst A.J."/>
            <person name="Thomas B.C."/>
            <person name="Singh A."/>
            <person name="Wilkins M.J."/>
            <person name="Karaoz U."/>
            <person name="Brodie E.L."/>
            <person name="Williams K.H."/>
            <person name="Hubbard S.S."/>
            <person name="Banfield J.F."/>
        </authorList>
    </citation>
    <scope>NUCLEOTIDE SEQUENCE [LARGE SCALE GENOMIC DNA]</scope>
</reference>
<dbReference type="STRING" id="1798384.A3D03_02125"/>